<feature type="compositionally biased region" description="Low complexity" evidence="1">
    <location>
        <begin position="256"/>
        <end position="268"/>
    </location>
</feature>
<evidence type="ECO:0000313" key="2">
    <source>
        <dbReference type="EMBL" id="QDV46922.1"/>
    </source>
</evidence>
<feature type="compositionally biased region" description="Low complexity" evidence="1">
    <location>
        <begin position="377"/>
        <end position="387"/>
    </location>
</feature>
<dbReference type="PRINTS" id="PR01217">
    <property type="entry name" value="PRICHEXTENSN"/>
</dbReference>
<accession>A0A518I1C1</accession>
<gene>
    <name evidence="2" type="ORF">Enr13x_68310</name>
</gene>
<reference evidence="2 3" key="1">
    <citation type="submission" date="2019-03" db="EMBL/GenBank/DDBJ databases">
        <title>Deep-cultivation of Planctomycetes and their phenomic and genomic characterization uncovers novel biology.</title>
        <authorList>
            <person name="Wiegand S."/>
            <person name="Jogler M."/>
            <person name="Boedeker C."/>
            <person name="Pinto D."/>
            <person name="Vollmers J."/>
            <person name="Rivas-Marin E."/>
            <person name="Kohn T."/>
            <person name="Peeters S.H."/>
            <person name="Heuer A."/>
            <person name="Rast P."/>
            <person name="Oberbeckmann S."/>
            <person name="Bunk B."/>
            <person name="Jeske O."/>
            <person name="Meyerdierks A."/>
            <person name="Storesund J.E."/>
            <person name="Kallscheuer N."/>
            <person name="Luecker S."/>
            <person name="Lage O.M."/>
            <person name="Pohl T."/>
            <person name="Merkel B.J."/>
            <person name="Hornburger P."/>
            <person name="Mueller R.-W."/>
            <person name="Bruemmer F."/>
            <person name="Labrenz M."/>
            <person name="Spormann A.M."/>
            <person name="Op den Camp H."/>
            <person name="Overmann J."/>
            <person name="Amann R."/>
            <person name="Jetten M.S.M."/>
            <person name="Mascher T."/>
            <person name="Medema M.H."/>
            <person name="Devos D.P."/>
            <person name="Kaster A.-K."/>
            <person name="Ovreas L."/>
            <person name="Rohde M."/>
            <person name="Galperin M.Y."/>
            <person name="Jogler C."/>
        </authorList>
    </citation>
    <scope>NUCLEOTIDE SEQUENCE [LARGE SCALE GENOMIC DNA]</scope>
    <source>
        <strain evidence="2 3">Enr13</strain>
    </source>
</reference>
<name>A0A518I1C1_9BACT</name>
<feature type="compositionally biased region" description="Basic and acidic residues" evidence="1">
    <location>
        <begin position="416"/>
        <end position="426"/>
    </location>
</feature>
<dbReference type="SUPFAM" id="SSF50939">
    <property type="entry name" value="Sialidases"/>
    <property type="match status" value="1"/>
</dbReference>
<evidence type="ECO:0008006" key="4">
    <source>
        <dbReference type="Google" id="ProtNLM"/>
    </source>
</evidence>
<feature type="compositionally biased region" description="Basic and acidic residues" evidence="1">
    <location>
        <begin position="475"/>
        <end position="497"/>
    </location>
</feature>
<sequence>MGALFAIFAVPALAVDPDAIVLTSRVFDIPFQMERDSGATTVRLYVSSDRGQTWDKAAEQPLPIQQFHFEATADGDYWFTHATDLDTPPRPTEKLSPERKIFIDTTGPAIDLQAGADVGGNLSAQLTLTDPHQVATLRVLYATDVGRQWVTVPNASIDQEGRFSIRPADDWQQMSVHVTATDSIGNASVQAKTFRRPRVAATQRPRMAASPNQLRIQTVAGPSDPPSYRLGPTADNPTSPPTTTPTPATTSPPSPASGAALQSPGSGPLRSTGNASPPVRGTAPATTPATGRSLQSFGSAFGPTTRPRTKPIEPAPAGTATTPAPPSPAARLPGTPSRPMTLPASGLTAKLTPEGIEVLPAPQPESAPAEPPPAPATTPAATPETLPTPKPESADAPTLNLAPPKSPGAPITESIPRPKADAKADADGESTPQRSRTLEEALRPITPRSQTTPNRPSPGPAAEPIPTPAPSSTPEDQRRDRAERAEQLSREQQQRYDRAQLARTVPFRWSNSNRFSLEYELEAVGASGTEAVELYGSLDAGRTWKRWGADPDRTSPFDIETKGEGVFAFRIVVLGNNGLASPRPLPGDQPDIAVIVDQTLPKIKITSARYGEGDRTGSLIIRYECSDENLMNRPVAIAFSDSIDGPWTTIAAGLRNDGLYVWPADPKLPHEIYLRVDATDQAGNTGSYLLDQPIATGGLAPRARILGFRSR</sequence>
<feature type="compositionally biased region" description="Pro residues" evidence="1">
    <location>
        <begin position="455"/>
        <end position="471"/>
    </location>
</feature>
<dbReference type="KEGG" id="snep:Enr13x_68310"/>
<dbReference type="Proteomes" id="UP000319004">
    <property type="component" value="Chromosome"/>
</dbReference>
<feature type="compositionally biased region" description="Pro residues" evidence="1">
    <location>
        <begin position="238"/>
        <end position="255"/>
    </location>
</feature>
<keyword evidence="3" id="KW-1185">Reference proteome</keyword>
<evidence type="ECO:0000256" key="1">
    <source>
        <dbReference type="SAM" id="MobiDB-lite"/>
    </source>
</evidence>
<protein>
    <recommendedName>
        <fullName evidence="4">Ser-Thr-rich glycosyl-phosphatidyl-inositol-anchored membrane family protein</fullName>
    </recommendedName>
</protein>
<organism evidence="2 3">
    <name type="scientific">Stieleria neptunia</name>
    <dbReference type="NCBI Taxonomy" id="2527979"/>
    <lineage>
        <taxon>Bacteria</taxon>
        <taxon>Pseudomonadati</taxon>
        <taxon>Planctomycetota</taxon>
        <taxon>Planctomycetia</taxon>
        <taxon>Pirellulales</taxon>
        <taxon>Pirellulaceae</taxon>
        <taxon>Stieleria</taxon>
    </lineage>
</organism>
<feature type="compositionally biased region" description="Low complexity" evidence="1">
    <location>
        <begin position="277"/>
        <end position="292"/>
    </location>
</feature>
<dbReference type="EMBL" id="CP037423">
    <property type="protein sequence ID" value="QDV46922.1"/>
    <property type="molecule type" value="Genomic_DNA"/>
</dbReference>
<feature type="region of interest" description="Disordered" evidence="1">
    <location>
        <begin position="358"/>
        <end position="497"/>
    </location>
</feature>
<dbReference type="AlphaFoldDB" id="A0A518I1C1"/>
<dbReference type="InterPro" id="IPR036278">
    <property type="entry name" value="Sialidase_sf"/>
</dbReference>
<feature type="region of interest" description="Disordered" evidence="1">
    <location>
        <begin position="188"/>
        <end position="346"/>
    </location>
</feature>
<proteinExistence type="predicted"/>
<evidence type="ECO:0000313" key="3">
    <source>
        <dbReference type="Proteomes" id="UP000319004"/>
    </source>
</evidence>
<feature type="compositionally biased region" description="Pro residues" evidence="1">
    <location>
        <begin position="361"/>
        <end position="376"/>
    </location>
</feature>